<dbReference type="EMBL" id="LGCM01000040">
    <property type="protein sequence ID" value="KPL80506.1"/>
    <property type="molecule type" value="Genomic_DNA"/>
</dbReference>
<dbReference type="GO" id="GO:0008233">
    <property type="term" value="F:peptidase activity"/>
    <property type="evidence" value="ECO:0007669"/>
    <property type="project" value="InterPro"/>
</dbReference>
<feature type="transmembrane region" description="Helical" evidence="1">
    <location>
        <begin position="53"/>
        <end position="75"/>
    </location>
</feature>
<evidence type="ECO:0000313" key="2">
    <source>
        <dbReference type="EMBL" id="KPL80506.1"/>
    </source>
</evidence>
<proteinExistence type="predicted"/>
<feature type="transmembrane region" description="Helical" evidence="1">
    <location>
        <begin position="121"/>
        <end position="140"/>
    </location>
</feature>
<gene>
    <name evidence="2" type="ORF">ADN01_11845</name>
</gene>
<feature type="transmembrane region" description="Helical" evidence="1">
    <location>
        <begin position="95"/>
        <end position="114"/>
    </location>
</feature>
<keyword evidence="1" id="KW-1133">Transmembrane helix</keyword>
<dbReference type="STRING" id="229921.ADN01_11845"/>
<organism evidence="2 3">
    <name type="scientific">Levilinea saccharolytica</name>
    <dbReference type="NCBI Taxonomy" id="229921"/>
    <lineage>
        <taxon>Bacteria</taxon>
        <taxon>Bacillati</taxon>
        <taxon>Chloroflexota</taxon>
        <taxon>Anaerolineae</taxon>
        <taxon>Anaerolineales</taxon>
        <taxon>Anaerolineaceae</taxon>
        <taxon>Levilinea</taxon>
    </lineage>
</organism>
<protein>
    <recommendedName>
        <fullName evidence="4">PrsW family intramembrane metalloprotease</fullName>
    </recommendedName>
</protein>
<comment type="caution">
    <text evidence="2">The sequence shown here is derived from an EMBL/GenBank/DDBJ whole genome shotgun (WGS) entry which is preliminary data.</text>
</comment>
<keyword evidence="1" id="KW-0812">Transmembrane</keyword>
<accession>A0A0N8GPC4</accession>
<feature type="transmembrane region" description="Helical" evidence="1">
    <location>
        <begin position="293"/>
        <end position="319"/>
    </location>
</feature>
<dbReference type="InterPro" id="IPR026898">
    <property type="entry name" value="PrsW"/>
</dbReference>
<dbReference type="OrthoDB" id="165052at2"/>
<evidence type="ECO:0008006" key="4">
    <source>
        <dbReference type="Google" id="ProtNLM"/>
    </source>
</evidence>
<sequence length="419" mass="44478">MNASRGTHLPSIALLAVSGLGLLVYWGSAAAFAAGGLYMLVMDGSLSAQTFSLWTLSSTALFFGLLLLPPLGWAFLRLIGHEGPVLPRVPGVQRFLPWLWALWPPILLLGHLAFRLEKAAWLVLPPLQILAVCIPLAWFFHLGSRGLEKLRPPVGWGLVAYGLSLSPILIIGLEMVMLAGAFVLLVLFLMNRPDLMSQLAPLSEQILNQQLAPEMLLQRVRPLLMQPGLIAGVLAFMAGIVPVVEEILKPAALWLLAGKRMTPAQGFVGGLLCGGVFALMETLGNLSAPAEELWLVLVATRAGTGLLHMTASGLVGWGLASALGQGRYLRLVGAFFCASLLHSLWNVAALVMGIAPVLYPVSAAASAGTAAWLGRAAPYVLAGLMLLLFAILGGMNQKLRAQSAVSAPPSASDFTENIR</sequence>
<feature type="transmembrane region" description="Helical" evidence="1">
    <location>
        <begin position="160"/>
        <end position="189"/>
    </location>
</feature>
<keyword evidence="3" id="KW-1185">Reference proteome</keyword>
<dbReference type="AlphaFoldDB" id="A0A0N8GPC4"/>
<feature type="transmembrane region" description="Helical" evidence="1">
    <location>
        <begin position="376"/>
        <end position="395"/>
    </location>
</feature>
<dbReference type="Proteomes" id="UP000050501">
    <property type="component" value="Unassembled WGS sequence"/>
</dbReference>
<keyword evidence="1" id="KW-0472">Membrane</keyword>
<dbReference type="RefSeq" id="WP_062416755.1">
    <property type="nucleotide sequence ID" value="NZ_DF967974.1"/>
</dbReference>
<reference evidence="2 3" key="1">
    <citation type="submission" date="2015-07" db="EMBL/GenBank/DDBJ databases">
        <title>Genome sequence of Levilinea saccharolytica DSM 16555.</title>
        <authorList>
            <person name="Hemp J."/>
            <person name="Ward L.M."/>
            <person name="Pace L.A."/>
            <person name="Fischer W.W."/>
        </authorList>
    </citation>
    <scope>NUCLEOTIDE SEQUENCE [LARGE SCALE GENOMIC DNA]</scope>
    <source>
        <strain evidence="2 3">KIBI-1</strain>
    </source>
</reference>
<evidence type="ECO:0000313" key="3">
    <source>
        <dbReference type="Proteomes" id="UP000050501"/>
    </source>
</evidence>
<dbReference type="Pfam" id="PF13367">
    <property type="entry name" value="PrsW-protease"/>
    <property type="match status" value="1"/>
</dbReference>
<evidence type="ECO:0000256" key="1">
    <source>
        <dbReference type="SAM" id="Phobius"/>
    </source>
</evidence>
<feature type="transmembrane region" description="Helical" evidence="1">
    <location>
        <begin position="12"/>
        <end position="41"/>
    </location>
</feature>
<feature type="transmembrane region" description="Helical" evidence="1">
    <location>
        <begin position="223"/>
        <end position="244"/>
    </location>
</feature>
<feature type="transmembrane region" description="Helical" evidence="1">
    <location>
        <begin position="331"/>
        <end position="356"/>
    </location>
</feature>
<name>A0A0N8GPC4_9CHLR</name>